<feature type="transmembrane region" description="Helical" evidence="7">
    <location>
        <begin position="248"/>
        <end position="272"/>
    </location>
</feature>
<dbReference type="InterPro" id="IPR052337">
    <property type="entry name" value="SAT4-like"/>
</dbReference>
<dbReference type="Proteomes" id="UP000031575">
    <property type="component" value="Unassembled WGS sequence"/>
</dbReference>
<dbReference type="InterPro" id="IPR049326">
    <property type="entry name" value="Rhodopsin_dom_fungi"/>
</dbReference>
<dbReference type="PANTHER" id="PTHR33048:SF131">
    <property type="entry name" value="INTEGRAL MEMBRANE PROTEIN"/>
    <property type="match status" value="1"/>
</dbReference>
<dbReference type="PANTHER" id="PTHR33048">
    <property type="entry name" value="PTH11-LIKE INTEGRAL MEMBRANE PROTEIN (AFU_ORTHOLOGUE AFUA_5G11245)"/>
    <property type="match status" value="1"/>
</dbReference>
<reference evidence="9 10" key="1">
    <citation type="journal article" date="2014" name="BMC Genomics">
        <title>Comparative genomics of the major fungal agents of human and animal Sporotrichosis: Sporothrix schenckii and Sporothrix brasiliensis.</title>
        <authorList>
            <person name="Teixeira M.M."/>
            <person name="de Almeida L.G."/>
            <person name="Kubitschek-Barreira P."/>
            <person name="Alves F.L."/>
            <person name="Kioshima E.S."/>
            <person name="Abadio A.K."/>
            <person name="Fernandes L."/>
            <person name="Derengowski L.S."/>
            <person name="Ferreira K.S."/>
            <person name="Souza R.C."/>
            <person name="Ruiz J.C."/>
            <person name="de Andrade N.C."/>
            <person name="Paes H.C."/>
            <person name="Nicola A.M."/>
            <person name="Albuquerque P."/>
            <person name="Gerber A.L."/>
            <person name="Martins V.P."/>
            <person name="Peconick L.D."/>
            <person name="Neto A.V."/>
            <person name="Chaucanez C.B."/>
            <person name="Silva P.A."/>
            <person name="Cunha O.L."/>
            <person name="de Oliveira F.F."/>
            <person name="dos Santos T.C."/>
            <person name="Barros A.L."/>
            <person name="Soares M.A."/>
            <person name="de Oliveira L.M."/>
            <person name="Marini M.M."/>
            <person name="Villalobos-Duno H."/>
            <person name="Cunha M.M."/>
            <person name="de Hoog S."/>
            <person name="da Silveira J.F."/>
            <person name="Henrissat B."/>
            <person name="Nino-Vega G.A."/>
            <person name="Cisalpino P.S."/>
            <person name="Mora-Montes H.M."/>
            <person name="Almeida S.R."/>
            <person name="Stajich J.E."/>
            <person name="Lopes-Bezerra L.M."/>
            <person name="Vasconcelos A.T."/>
            <person name="Felipe M.S."/>
        </authorList>
    </citation>
    <scope>NUCLEOTIDE SEQUENCE [LARGE SCALE GENOMIC DNA]</scope>
    <source>
        <strain evidence="9 10">5110</strain>
    </source>
</reference>
<feature type="transmembrane region" description="Helical" evidence="7">
    <location>
        <begin position="86"/>
        <end position="111"/>
    </location>
</feature>
<evidence type="ECO:0000313" key="9">
    <source>
        <dbReference type="EMBL" id="KIH86531.1"/>
    </source>
</evidence>
<evidence type="ECO:0000256" key="1">
    <source>
        <dbReference type="ARBA" id="ARBA00004141"/>
    </source>
</evidence>
<dbReference type="HOGENOM" id="CLU_028200_0_4_1"/>
<proteinExistence type="inferred from homology"/>
<evidence type="ECO:0000256" key="4">
    <source>
        <dbReference type="ARBA" id="ARBA00023136"/>
    </source>
</evidence>
<feature type="transmembrane region" description="Helical" evidence="7">
    <location>
        <begin position="284"/>
        <end position="304"/>
    </location>
</feature>
<accession>A0A0C2IBA6</accession>
<feature type="domain" description="Rhodopsin" evidence="8">
    <location>
        <begin position="70"/>
        <end position="312"/>
    </location>
</feature>
<comment type="similarity">
    <text evidence="5">Belongs to the SAT4 family.</text>
</comment>
<evidence type="ECO:0000256" key="5">
    <source>
        <dbReference type="ARBA" id="ARBA00038359"/>
    </source>
</evidence>
<feature type="compositionally biased region" description="Basic and acidic residues" evidence="6">
    <location>
        <begin position="446"/>
        <end position="457"/>
    </location>
</feature>
<dbReference type="GO" id="GO:0016020">
    <property type="term" value="C:membrane"/>
    <property type="evidence" value="ECO:0007669"/>
    <property type="project" value="UniProtKB-SubCell"/>
</dbReference>
<feature type="compositionally biased region" description="Acidic residues" evidence="6">
    <location>
        <begin position="406"/>
        <end position="416"/>
    </location>
</feature>
<dbReference type="EMBL" id="AWTV01000011">
    <property type="protein sequence ID" value="KIH86531.1"/>
    <property type="molecule type" value="Genomic_DNA"/>
</dbReference>
<dbReference type="OrthoDB" id="5278984at2759"/>
<sequence>MILERQGPGSGSLLAAAMAAAHRRRDALYTANPTPAQIAQLDLASKSSLEALVTVVSAVAMALITSTVVLRLTVRRYSVGRFFLDDYLVILASVFTLVVCSVVIAATKYGLGQHVWNLDRATILDQLKVCIQLMFVANIFYAAAIAFTKLSIIASYLHIFAPRGLLKTTLYATACVTVGLGLASVPATIFECIPVAGAWSLNDSAAHCYTFVNFLYASTAINVTTDLILCLVPIPLFWRLQLPRRQKIVISVLFLLGGFACIASIVRLAYLHVLYDPIDVTHDLVSSVMWTIAECTIGIVCVSLPPLRSLFAKFWPGVFGNASPARSSTSAAFAAGKSARMSPHHPYARQSSGQSSGHVDTIGSLSGSANSNKSADAMAMASLPSGPARHGRPPRHTHHSLHSSSDCDDIDIDDDDLSSHEEGGLSPPKPAVVITAVTAVSDGPNDPEKPPQRRSGDVEMGVVPSPEQQTSVWNPRHGG</sequence>
<evidence type="ECO:0000256" key="2">
    <source>
        <dbReference type="ARBA" id="ARBA00022692"/>
    </source>
</evidence>
<dbReference type="RefSeq" id="XP_040614541.1">
    <property type="nucleotide sequence ID" value="XM_040766658.1"/>
</dbReference>
<evidence type="ECO:0000256" key="3">
    <source>
        <dbReference type="ARBA" id="ARBA00022989"/>
    </source>
</evidence>
<feature type="transmembrane region" description="Helical" evidence="7">
    <location>
        <begin position="169"/>
        <end position="190"/>
    </location>
</feature>
<feature type="compositionally biased region" description="Basic residues" evidence="6">
    <location>
        <begin position="389"/>
        <end position="401"/>
    </location>
</feature>
<keyword evidence="3 7" id="KW-1133">Transmembrane helix</keyword>
<organism evidence="9 10">
    <name type="scientific">Sporothrix brasiliensis 5110</name>
    <dbReference type="NCBI Taxonomy" id="1398154"/>
    <lineage>
        <taxon>Eukaryota</taxon>
        <taxon>Fungi</taxon>
        <taxon>Dikarya</taxon>
        <taxon>Ascomycota</taxon>
        <taxon>Pezizomycotina</taxon>
        <taxon>Sordariomycetes</taxon>
        <taxon>Sordariomycetidae</taxon>
        <taxon>Ophiostomatales</taxon>
        <taxon>Ophiostomataceae</taxon>
        <taxon>Sporothrix</taxon>
    </lineage>
</organism>
<dbReference type="AlphaFoldDB" id="A0A0C2IBA6"/>
<evidence type="ECO:0000313" key="10">
    <source>
        <dbReference type="Proteomes" id="UP000031575"/>
    </source>
</evidence>
<evidence type="ECO:0000256" key="7">
    <source>
        <dbReference type="SAM" id="Phobius"/>
    </source>
</evidence>
<keyword evidence="4 7" id="KW-0472">Membrane</keyword>
<feature type="region of interest" description="Disordered" evidence="6">
    <location>
        <begin position="342"/>
        <end position="479"/>
    </location>
</feature>
<dbReference type="Pfam" id="PF20684">
    <property type="entry name" value="Fung_rhodopsin"/>
    <property type="match status" value="1"/>
</dbReference>
<feature type="transmembrane region" description="Helical" evidence="7">
    <location>
        <begin position="51"/>
        <end position="74"/>
    </location>
</feature>
<dbReference type="GeneID" id="63681579"/>
<keyword evidence="2 7" id="KW-0812">Transmembrane</keyword>
<dbReference type="VEuPathDB" id="FungiDB:SPBR_08420"/>
<gene>
    <name evidence="9" type="ORF">SPBR_08420</name>
</gene>
<evidence type="ECO:0000256" key="6">
    <source>
        <dbReference type="SAM" id="MobiDB-lite"/>
    </source>
</evidence>
<evidence type="ECO:0000259" key="8">
    <source>
        <dbReference type="Pfam" id="PF20684"/>
    </source>
</evidence>
<feature type="transmembrane region" description="Helical" evidence="7">
    <location>
        <begin position="131"/>
        <end position="157"/>
    </location>
</feature>
<protein>
    <submittedName>
        <fullName evidence="9">Plasma membrane protein</fullName>
    </submittedName>
</protein>
<comment type="caution">
    <text evidence="9">The sequence shown here is derived from an EMBL/GenBank/DDBJ whole genome shotgun (WGS) entry which is preliminary data.</text>
</comment>
<comment type="subcellular location">
    <subcellularLocation>
        <location evidence="1">Membrane</location>
        <topology evidence="1">Multi-pass membrane protein</topology>
    </subcellularLocation>
</comment>
<name>A0A0C2IBA6_9PEZI</name>
<feature type="transmembrane region" description="Helical" evidence="7">
    <location>
        <begin position="210"/>
        <end position="236"/>
    </location>
</feature>
<feature type="compositionally biased region" description="Polar residues" evidence="6">
    <location>
        <begin position="349"/>
        <end position="374"/>
    </location>
</feature>
<keyword evidence="10" id="KW-1185">Reference proteome</keyword>